<organism evidence="9 10">
    <name type="scientific">Candidatus Caccalectryoclostridium excrementigallinarum</name>
    <dbReference type="NCBI Taxonomy" id="2840710"/>
    <lineage>
        <taxon>Bacteria</taxon>
        <taxon>Bacillati</taxon>
        <taxon>Bacillota</taxon>
        <taxon>Clostridia</taxon>
        <taxon>Christensenellales</taxon>
        <taxon>Christensenellaceae</taxon>
        <taxon>Christensenellaceae incertae sedis</taxon>
        <taxon>Candidatus Caccalectryoclostridium</taxon>
    </lineage>
</organism>
<feature type="binding site" evidence="7">
    <location>
        <position position="142"/>
    </location>
    <ligand>
        <name>a 1,2-diacyl-sn-glycero-3-phospho-(1'-sn-glycerol)</name>
        <dbReference type="ChEBI" id="CHEBI:64716"/>
    </ligand>
</feature>
<keyword evidence="3 7" id="KW-0808">Transferase</keyword>
<feature type="transmembrane region" description="Helical" evidence="7">
    <location>
        <begin position="123"/>
        <end position="141"/>
    </location>
</feature>
<evidence type="ECO:0000313" key="9">
    <source>
        <dbReference type="EMBL" id="HIU62228.1"/>
    </source>
</evidence>
<evidence type="ECO:0000256" key="1">
    <source>
        <dbReference type="ARBA" id="ARBA00007150"/>
    </source>
</evidence>
<feature type="transmembrane region" description="Helical" evidence="7">
    <location>
        <begin position="96"/>
        <end position="116"/>
    </location>
</feature>
<keyword evidence="4 7" id="KW-0812">Transmembrane</keyword>
<comment type="caution">
    <text evidence="9">The sequence shown here is derived from an EMBL/GenBank/DDBJ whole genome shotgun (WGS) entry which is preliminary data.</text>
</comment>
<keyword evidence="6 7" id="KW-0472">Membrane</keyword>
<protein>
    <recommendedName>
        <fullName evidence="7">Phosphatidylglycerol--prolipoprotein diacylglyceryl transferase</fullName>
        <ecNumber evidence="7">2.5.1.145</ecNumber>
    </recommendedName>
</protein>
<evidence type="ECO:0000313" key="10">
    <source>
        <dbReference type="Proteomes" id="UP000824145"/>
    </source>
</evidence>
<dbReference type="GO" id="GO:0008961">
    <property type="term" value="F:phosphatidylglycerol-prolipoprotein diacylglyceryl transferase activity"/>
    <property type="evidence" value="ECO:0007669"/>
    <property type="project" value="UniProtKB-UniRule"/>
</dbReference>
<comment type="similarity">
    <text evidence="1 7">Belongs to the Lgt family.</text>
</comment>
<accession>A0A9D1SJS2</accession>
<feature type="region of interest" description="Disordered" evidence="8">
    <location>
        <begin position="281"/>
        <end position="303"/>
    </location>
</feature>
<gene>
    <name evidence="7 9" type="primary">lgt</name>
    <name evidence="9" type="ORF">IAB07_00480</name>
</gene>
<dbReference type="Pfam" id="PF01790">
    <property type="entry name" value="LGT"/>
    <property type="match status" value="1"/>
</dbReference>
<dbReference type="PANTHER" id="PTHR30589">
    <property type="entry name" value="PROLIPOPROTEIN DIACYLGLYCERYL TRANSFERASE"/>
    <property type="match status" value="1"/>
</dbReference>
<dbReference type="PANTHER" id="PTHR30589:SF0">
    <property type="entry name" value="PHOSPHATIDYLGLYCEROL--PROLIPOPROTEIN DIACYLGLYCERYL TRANSFERASE"/>
    <property type="match status" value="1"/>
</dbReference>
<comment type="subcellular location">
    <subcellularLocation>
        <location evidence="7">Cell membrane</location>
        <topology evidence="7">Multi-pass membrane protein</topology>
    </subcellularLocation>
</comment>
<sequence length="303" mass="34014">MNLLCAPGRVAFSIGGLDIYWYAIMITIGMLLALMLVAHLLEKRGVGMEFALELFLWVVVLAVIFCRVFYVVPRIGSTYDLSTAEGWKKVFNLREGGLTIIGGIFGGVLGIICCCLRNKKYSIARTADLVVLALLVGQIMGRWGNYFNQELYGLKIEDPALQFFPFAVYIDMTGSWHCALFFYEGVLNFIGLCLGLVMYRRKIDKRKPFMIALCYLMWYGLVRGSLEFLKIDHATFPGTEVGIVQVICYCMAALCAVLIALYYKGIISFRFLDKYNKAPDPDLTSSGDQSDGCEVIEGEEMKK</sequence>
<comment type="pathway">
    <text evidence="7">Protein modification; lipoprotein biosynthesis (diacylglyceryl transfer).</text>
</comment>
<evidence type="ECO:0000256" key="8">
    <source>
        <dbReference type="SAM" id="MobiDB-lite"/>
    </source>
</evidence>
<dbReference type="NCBIfam" id="TIGR00544">
    <property type="entry name" value="lgt"/>
    <property type="match status" value="1"/>
</dbReference>
<keyword evidence="2 7" id="KW-1003">Cell membrane</keyword>
<evidence type="ECO:0000256" key="4">
    <source>
        <dbReference type="ARBA" id="ARBA00022692"/>
    </source>
</evidence>
<feature type="compositionally biased region" description="Acidic residues" evidence="8">
    <location>
        <begin position="294"/>
        <end position="303"/>
    </location>
</feature>
<feature type="transmembrane region" description="Helical" evidence="7">
    <location>
        <begin position="241"/>
        <end position="263"/>
    </location>
</feature>
<reference evidence="9" key="2">
    <citation type="journal article" date="2021" name="PeerJ">
        <title>Extensive microbial diversity within the chicken gut microbiome revealed by metagenomics and culture.</title>
        <authorList>
            <person name="Gilroy R."/>
            <person name="Ravi A."/>
            <person name="Getino M."/>
            <person name="Pursley I."/>
            <person name="Horton D.L."/>
            <person name="Alikhan N.F."/>
            <person name="Baker D."/>
            <person name="Gharbi K."/>
            <person name="Hall N."/>
            <person name="Watson M."/>
            <person name="Adriaenssens E.M."/>
            <person name="Foster-Nyarko E."/>
            <person name="Jarju S."/>
            <person name="Secka A."/>
            <person name="Antonio M."/>
            <person name="Oren A."/>
            <person name="Chaudhuri R.R."/>
            <person name="La Ragione R."/>
            <person name="Hildebrand F."/>
            <person name="Pallen M.J."/>
        </authorList>
    </citation>
    <scope>NUCLEOTIDE SEQUENCE</scope>
    <source>
        <strain evidence="9">9366</strain>
    </source>
</reference>
<dbReference type="EMBL" id="DVNJ01000001">
    <property type="protein sequence ID" value="HIU62228.1"/>
    <property type="molecule type" value="Genomic_DNA"/>
</dbReference>
<evidence type="ECO:0000256" key="2">
    <source>
        <dbReference type="ARBA" id="ARBA00022475"/>
    </source>
</evidence>
<comment type="catalytic activity">
    <reaction evidence="7">
        <text>L-cysteinyl-[prolipoprotein] + a 1,2-diacyl-sn-glycero-3-phospho-(1'-sn-glycerol) = an S-1,2-diacyl-sn-glyceryl-L-cysteinyl-[prolipoprotein] + sn-glycerol 1-phosphate + H(+)</text>
        <dbReference type="Rhea" id="RHEA:56712"/>
        <dbReference type="Rhea" id="RHEA-COMP:14679"/>
        <dbReference type="Rhea" id="RHEA-COMP:14680"/>
        <dbReference type="ChEBI" id="CHEBI:15378"/>
        <dbReference type="ChEBI" id="CHEBI:29950"/>
        <dbReference type="ChEBI" id="CHEBI:57685"/>
        <dbReference type="ChEBI" id="CHEBI:64716"/>
        <dbReference type="ChEBI" id="CHEBI:140658"/>
        <dbReference type="EC" id="2.5.1.145"/>
    </reaction>
</comment>
<dbReference type="AlphaFoldDB" id="A0A9D1SJS2"/>
<feature type="transmembrane region" description="Helical" evidence="7">
    <location>
        <begin position="209"/>
        <end position="229"/>
    </location>
</feature>
<feature type="transmembrane region" description="Helical" evidence="7">
    <location>
        <begin position="54"/>
        <end position="76"/>
    </location>
</feature>
<dbReference type="PROSITE" id="PS01311">
    <property type="entry name" value="LGT"/>
    <property type="match status" value="1"/>
</dbReference>
<name>A0A9D1SJS2_9FIRM</name>
<proteinExistence type="inferred from homology"/>
<dbReference type="InterPro" id="IPR001640">
    <property type="entry name" value="Lgt"/>
</dbReference>
<dbReference type="EC" id="2.5.1.145" evidence="7"/>
<comment type="function">
    <text evidence="7">Catalyzes the transfer of the diacylglyceryl group from phosphatidylglycerol to the sulfhydryl group of the N-terminal cysteine of a prolipoprotein, the first step in the formation of mature lipoproteins.</text>
</comment>
<keyword evidence="5 7" id="KW-1133">Transmembrane helix</keyword>
<evidence type="ECO:0000256" key="6">
    <source>
        <dbReference type="ARBA" id="ARBA00023136"/>
    </source>
</evidence>
<feature type="transmembrane region" description="Helical" evidence="7">
    <location>
        <begin position="174"/>
        <end position="197"/>
    </location>
</feature>
<reference evidence="9" key="1">
    <citation type="submission" date="2020-10" db="EMBL/GenBank/DDBJ databases">
        <authorList>
            <person name="Gilroy R."/>
        </authorList>
    </citation>
    <scope>NUCLEOTIDE SEQUENCE</scope>
    <source>
        <strain evidence="9">9366</strain>
    </source>
</reference>
<dbReference type="Proteomes" id="UP000824145">
    <property type="component" value="Unassembled WGS sequence"/>
</dbReference>
<dbReference type="HAMAP" id="MF_01147">
    <property type="entry name" value="Lgt"/>
    <property type="match status" value="1"/>
</dbReference>
<evidence type="ECO:0000256" key="3">
    <source>
        <dbReference type="ARBA" id="ARBA00022679"/>
    </source>
</evidence>
<dbReference type="GO" id="GO:0005886">
    <property type="term" value="C:plasma membrane"/>
    <property type="evidence" value="ECO:0007669"/>
    <property type="project" value="UniProtKB-SubCell"/>
</dbReference>
<feature type="transmembrane region" description="Helical" evidence="7">
    <location>
        <begin position="20"/>
        <end position="42"/>
    </location>
</feature>
<evidence type="ECO:0000256" key="5">
    <source>
        <dbReference type="ARBA" id="ARBA00022989"/>
    </source>
</evidence>
<evidence type="ECO:0000256" key="7">
    <source>
        <dbReference type="HAMAP-Rule" id="MF_01147"/>
    </source>
</evidence>
<dbReference type="GO" id="GO:0042158">
    <property type="term" value="P:lipoprotein biosynthetic process"/>
    <property type="evidence" value="ECO:0007669"/>
    <property type="project" value="UniProtKB-UniRule"/>
</dbReference>